<protein>
    <submittedName>
        <fullName evidence="1">Predicted phosphohydrolase or phosphomutase, AlkP superfamily</fullName>
    </submittedName>
</protein>
<dbReference type="GO" id="GO:0016787">
    <property type="term" value="F:hydrolase activity"/>
    <property type="evidence" value="ECO:0007669"/>
    <property type="project" value="UniProtKB-KW"/>
</dbReference>
<dbReference type="Gene3D" id="3.40.720.10">
    <property type="entry name" value="Alkaline Phosphatase, subunit A"/>
    <property type="match status" value="1"/>
</dbReference>
<proteinExistence type="predicted"/>
<keyword evidence="1" id="KW-0378">Hydrolase</keyword>
<gene>
    <name evidence="2" type="ORF">SAMN04488694_12130</name>
    <name evidence="1" type="ORF">SAMN05192552_102126</name>
</gene>
<evidence type="ECO:0000313" key="3">
    <source>
        <dbReference type="Proteomes" id="UP000199320"/>
    </source>
</evidence>
<evidence type="ECO:0000313" key="2">
    <source>
        <dbReference type="EMBL" id="SET96948.1"/>
    </source>
</evidence>
<dbReference type="STRING" id="392421.SAMN04488694_12130"/>
<dbReference type="SUPFAM" id="SSF53649">
    <property type="entry name" value="Alkaline phosphatase-like"/>
    <property type="match status" value="1"/>
</dbReference>
<accession>A0A1G6UEQ0</accession>
<dbReference type="EMBL" id="FMZP01000021">
    <property type="protein sequence ID" value="SDD39862.1"/>
    <property type="molecule type" value="Genomic_DNA"/>
</dbReference>
<dbReference type="AlphaFoldDB" id="A0A1G6UEQ0"/>
<dbReference type="Pfam" id="PF01663">
    <property type="entry name" value="Phosphodiest"/>
    <property type="match status" value="1"/>
</dbReference>
<dbReference type="PANTHER" id="PTHR10151:SF120">
    <property type="entry name" value="BIS(5'-ADENOSYL)-TRIPHOSPHATASE"/>
    <property type="match status" value="1"/>
</dbReference>
<reference evidence="3 4" key="2">
    <citation type="submission" date="2016-10" db="EMBL/GenBank/DDBJ databases">
        <authorList>
            <person name="Varghese N."/>
            <person name="Submissions S."/>
        </authorList>
    </citation>
    <scope>NUCLEOTIDE SEQUENCE [LARGE SCALE GENOMIC DNA]</scope>
    <source>
        <strain evidence="1 4">CDM_1</strain>
        <strain evidence="3">CDM_6</strain>
    </source>
</reference>
<dbReference type="InterPro" id="IPR017850">
    <property type="entry name" value="Alkaline_phosphatase_core_sf"/>
</dbReference>
<keyword evidence="3" id="KW-1185">Reference proteome</keyword>
<dbReference type="PANTHER" id="PTHR10151">
    <property type="entry name" value="ECTONUCLEOTIDE PYROPHOSPHATASE/PHOSPHODIESTERASE"/>
    <property type="match status" value="1"/>
</dbReference>
<dbReference type="Proteomes" id="UP000199320">
    <property type="component" value="Unassembled WGS sequence"/>
</dbReference>
<name>A0A1G6UEQ0_9EURY</name>
<organism evidence="1 4">
    <name type="scientific">Natrinema hispanicum</name>
    <dbReference type="NCBI Taxonomy" id="392421"/>
    <lineage>
        <taxon>Archaea</taxon>
        <taxon>Methanobacteriati</taxon>
        <taxon>Methanobacteriota</taxon>
        <taxon>Stenosarchaea group</taxon>
        <taxon>Halobacteria</taxon>
        <taxon>Halobacteriales</taxon>
        <taxon>Natrialbaceae</taxon>
        <taxon>Natrinema</taxon>
    </lineage>
</organism>
<evidence type="ECO:0000313" key="1">
    <source>
        <dbReference type="EMBL" id="SDD39862.1"/>
    </source>
</evidence>
<dbReference type="InterPro" id="IPR002591">
    <property type="entry name" value="Phosphodiest/P_Trfase"/>
</dbReference>
<dbReference type="EMBL" id="FOIC01000021">
    <property type="protein sequence ID" value="SET96948.1"/>
    <property type="molecule type" value="Genomic_DNA"/>
</dbReference>
<dbReference type="Proteomes" id="UP000324021">
    <property type="component" value="Unassembled WGS sequence"/>
</dbReference>
<sequence>MDESTMDDGSSLQTLLVGIDAACDRVLAPLFEDNEVPTLESIYRNGTSGALESQIPPWTASAWPSLYTGMNPGKHGVYGFLSFDGYDWDVVNATDVRERTLWELLDRHGVTSVVVNVPVTYPPRAFDGALIPGYTAPEDPDCHPEGVLEDVRGAIGEYRVYPDGDTDDLGTKYSDCVRMRGEAFRYLADRYDPEFGFLEFQATDSIFHKRPDDKAAISAIYREVDRQLNEILEAHEPTNVIVASDHGMGPYDGHEFRINEYLREAGFVETERGGTGMPTWATVRDGNLKEGKDAAEYEPGVAERAMAAAARVGLTSQRLGAILERLGLDDLAAAYAPAGLVSAGATQVDFRASSAYVRSRIELGVRINLEGREPDGVVPPSEYESVRTQLIDALRAVTTPDGDPVFETVGRREEYFHGPESDDAVDIVTVPADFQHFISATLRDEQFGPPSEPWNHKLEGTVAAYGDDIDHAAGVGDAHLFDIAPTVLSTLGVPFDERMDGEPLPCVEAAGTRQYPRLEEDRSIETADEGVEKRLADLGYLE</sequence>
<reference evidence="2" key="1">
    <citation type="submission" date="2016-10" db="EMBL/GenBank/DDBJ databases">
        <authorList>
            <person name="de Groot N.N."/>
        </authorList>
    </citation>
    <scope>NUCLEOTIDE SEQUENCE [LARGE SCALE GENOMIC DNA]</scope>
    <source>
        <strain evidence="2">CDM_6</strain>
    </source>
</reference>
<evidence type="ECO:0000313" key="4">
    <source>
        <dbReference type="Proteomes" id="UP000324021"/>
    </source>
</evidence>